<organism evidence="1 2">
    <name type="scientific">Guyanagaster necrorhizus</name>
    <dbReference type="NCBI Taxonomy" id="856835"/>
    <lineage>
        <taxon>Eukaryota</taxon>
        <taxon>Fungi</taxon>
        <taxon>Dikarya</taxon>
        <taxon>Basidiomycota</taxon>
        <taxon>Agaricomycotina</taxon>
        <taxon>Agaricomycetes</taxon>
        <taxon>Agaricomycetidae</taxon>
        <taxon>Agaricales</taxon>
        <taxon>Marasmiineae</taxon>
        <taxon>Physalacriaceae</taxon>
        <taxon>Guyanagaster</taxon>
    </lineage>
</organism>
<comment type="caution">
    <text evidence="1">The sequence shown here is derived from an EMBL/GenBank/DDBJ whole genome shotgun (WGS) entry which is preliminary data.</text>
</comment>
<reference evidence="1" key="1">
    <citation type="submission" date="2020-11" db="EMBL/GenBank/DDBJ databases">
        <title>Adaptations for nitrogen fixation in a non-lichenized fungal sporocarp promotes dispersal by wood-feeding termites.</title>
        <authorList>
            <consortium name="DOE Joint Genome Institute"/>
            <person name="Koch R.A."/>
            <person name="Yoon G."/>
            <person name="Arayal U."/>
            <person name="Lail K."/>
            <person name="Amirebrahimi M."/>
            <person name="Labutti K."/>
            <person name="Lipzen A."/>
            <person name="Riley R."/>
            <person name="Barry K."/>
            <person name="Henrissat B."/>
            <person name="Grigoriev I.V."/>
            <person name="Herr J.R."/>
            <person name="Aime M.C."/>
        </authorList>
    </citation>
    <scope>NUCLEOTIDE SEQUENCE</scope>
    <source>
        <strain evidence="1">MCA 3950</strain>
    </source>
</reference>
<gene>
    <name evidence="1" type="ORF">BT62DRAFT_1004356</name>
</gene>
<evidence type="ECO:0000313" key="2">
    <source>
        <dbReference type="Proteomes" id="UP000812287"/>
    </source>
</evidence>
<dbReference type="Proteomes" id="UP000812287">
    <property type="component" value="Unassembled WGS sequence"/>
</dbReference>
<dbReference type="EMBL" id="MU250531">
    <property type="protein sequence ID" value="KAG7447599.1"/>
    <property type="molecule type" value="Genomic_DNA"/>
</dbReference>
<name>A0A9P7VWT2_9AGAR</name>
<sequence length="345" mass="39310">MLSTVDDDYQSRIDQSSSRLPVQLTSFWKPVHPLCRCRKHLVLGKKGRWPTADSRLGANHLINSAVQQKWTLGTHKASIHRRKGQLRHSCDAFRFATSVVLSLARAFEETTHVLLPFEATPSALFWASWELVSHPKSTRSKNTSRIDYWQLTHHKVIHHIHPAYGVTSRHKTDLAHSAFSVGVSNKKLILFLHVDLDPFSSTRKRHFTHDENPIHRYYSAIFPALKHVFVALLAYFRHGLDDGIVVTPVFSLEYLVDFFLGTPVVISFLLHRVPDGCYRPAVVDVFAGSCPERREKGNLTIRRHEQLGREVHQPLAKRSGSVQAFENLRVIKFQSRPDASLAITA</sequence>
<accession>A0A9P7VWT2</accession>
<proteinExistence type="predicted"/>
<evidence type="ECO:0000313" key="1">
    <source>
        <dbReference type="EMBL" id="KAG7447599.1"/>
    </source>
</evidence>
<protein>
    <submittedName>
        <fullName evidence="1">Uncharacterized protein</fullName>
    </submittedName>
</protein>
<dbReference type="GeneID" id="66099313"/>
<keyword evidence="2" id="KW-1185">Reference proteome</keyword>
<dbReference type="AlphaFoldDB" id="A0A9P7VWT2"/>
<dbReference type="RefSeq" id="XP_043041099.1">
    <property type="nucleotide sequence ID" value="XM_043177026.1"/>
</dbReference>